<dbReference type="Proteomes" id="UP001159364">
    <property type="component" value="Linkage Group LG12"/>
</dbReference>
<evidence type="ECO:0008006" key="5">
    <source>
        <dbReference type="Google" id="ProtNLM"/>
    </source>
</evidence>
<evidence type="ECO:0000313" key="4">
    <source>
        <dbReference type="Proteomes" id="UP001159364"/>
    </source>
</evidence>
<evidence type="ECO:0000313" key="3">
    <source>
        <dbReference type="EMBL" id="KAJ8749393.1"/>
    </source>
</evidence>
<comment type="caution">
    <text evidence="3">The sequence shown here is derived from an EMBL/GenBank/DDBJ whole genome shotgun (WGS) entry which is preliminary data.</text>
</comment>
<evidence type="ECO:0000256" key="2">
    <source>
        <dbReference type="SAM" id="Phobius"/>
    </source>
</evidence>
<feature type="region of interest" description="Disordered" evidence="1">
    <location>
        <begin position="88"/>
        <end position="110"/>
    </location>
</feature>
<dbReference type="EMBL" id="JAIWQS010000012">
    <property type="protein sequence ID" value="KAJ8749393.1"/>
    <property type="molecule type" value="Genomic_DNA"/>
</dbReference>
<dbReference type="PANTHER" id="PTHR34188:SF20">
    <property type="entry name" value="PROTEIN, PUTATIVE-RELATED"/>
    <property type="match status" value="1"/>
</dbReference>
<gene>
    <name evidence="3" type="ORF">K2173_018884</name>
</gene>
<organism evidence="3 4">
    <name type="scientific">Erythroxylum novogranatense</name>
    <dbReference type="NCBI Taxonomy" id="1862640"/>
    <lineage>
        <taxon>Eukaryota</taxon>
        <taxon>Viridiplantae</taxon>
        <taxon>Streptophyta</taxon>
        <taxon>Embryophyta</taxon>
        <taxon>Tracheophyta</taxon>
        <taxon>Spermatophyta</taxon>
        <taxon>Magnoliopsida</taxon>
        <taxon>eudicotyledons</taxon>
        <taxon>Gunneridae</taxon>
        <taxon>Pentapetalae</taxon>
        <taxon>rosids</taxon>
        <taxon>fabids</taxon>
        <taxon>Malpighiales</taxon>
        <taxon>Erythroxylaceae</taxon>
        <taxon>Erythroxylum</taxon>
    </lineage>
</organism>
<sequence length="213" mass="22789">MGHVAPKVGDFGVDLECGGIVAADDSSKKQTSGSKLHVKALVPEISAMCLDGSIKHEVGVNVDGHVKGFSADIEKGTTVDDAERKVIKEKRQKMSNKKPPRPPRGLSLDSTDQKFIKELSELSMQKYARIERMKALKKMKATKASSSGSNLLATLFTLLFFLVIIFQGMSSRGPSISQSSAVSVGAVENGLISVHYLNPSASESKDHASVSSK</sequence>
<keyword evidence="2" id="KW-0472">Membrane</keyword>
<evidence type="ECO:0000256" key="1">
    <source>
        <dbReference type="SAM" id="MobiDB-lite"/>
    </source>
</evidence>
<feature type="compositionally biased region" description="Basic residues" evidence="1">
    <location>
        <begin position="88"/>
        <end position="101"/>
    </location>
</feature>
<accession>A0AAV8SBG4</accession>
<keyword evidence="4" id="KW-1185">Reference proteome</keyword>
<dbReference type="AlphaFoldDB" id="A0AAV8SBG4"/>
<keyword evidence="2" id="KW-1133">Transmembrane helix</keyword>
<protein>
    <recommendedName>
        <fullName evidence="5">Transmembrane protein</fullName>
    </recommendedName>
</protein>
<keyword evidence="2" id="KW-0812">Transmembrane</keyword>
<reference evidence="3 4" key="1">
    <citation type="submission" date="2021-09" db="EMBL/GenBank/DDBJ databases">
        <title>Genomic insights and catalytic innovation underlie evolution of tropane alkaloids biosynthesis.</title>
        <authorList>
            <person name="Wang Y.-J."/>
            <person name="Tian T."/>
            <person name="Huang J.-P."/>
            <person name="Huang S.-X."/>
        </authorList>
    </citation>
    <scope>NUCLEOTIDE SEQUENCE [LARGE SCALE GENOMIC DNA]</scope>
    <source>
        <strain evidence="3">KIB-2018</strain>
        <tissue evidence="3">Leaf</tissue>
    </source>
</reference>
<feature type="transmembrane region" description="Helical" evidence="2">
    <location>
        <begin position="148"/>
        <end position="169"/>
    </location>
</feature>
<proteinExistence type="predicted"/>
<dbReference type="PANTHER" id="PTHR34188">
    <property type="entry name" value="OS01G0299500 PROTEIN"/>
    <property type="match status" value="1"/>
</dbReference>
<name>A0AAV8SBG4_9ROSI</name>